<dbReference type="InParanoid" id="F4RH33"/>
<accession>F4RH33</accession>
<dbReference type="EMBL" id="GL883101">
    <property type="protein sequence ID" value="EGG08232.1"/>
    <property type="molecule type" value="Genomic_DNA"/>
</dbReference>
<evidence type="ECO:0000256" key="1">
    <source>
        <dbReference type="SAM" id="MobiDB-lite"/>
    </source>
</evidence>
<reference evidence="3" key="1">
    <citation type="journal article" date="2011" name="Proc. Natl. Acad. Sci. U.S.A.">
        <title>Obligate biotrophy features unraveled by the genomic analysis of rust fungi.</title>
        <authorList>
            <person name="Duplessis S."/>
            <person name="Cuomo C.A."/>
            <person name="Lin Y.-C."/>
            <person name="Aerts A."/>
            <person name="Tisserant E."/>
            <person name="Veneault-Fourrey C."/>
            <person name="Joly D.L."/>
            <person name="Hacquard S."/>
            <person name="Amselem J."/>
            <person name="Cantarel B.L."/>
            <person name="Chiu R."/>
            <person name="Coutinho P.M."/>
            <person name="Feau N."/>
            <person name="Field M."/>
            <person name="Frey P."/>
            <person name="Gelhaye E."/>
            <person name="Goldberg J."/>
            <person name="Grabherr M.G."/>
            <person name="Kodira C.D."/>
            <person name="Kohler A."/>
            <person name="Kuees U."/>
            <person name="Lindquist E.A."/>
            <person name="Lucas S.M."/>
            <person name="Mago R."/>
            <person name="Mauceli E."/>
            <person name="Morin E."/>
            <person name="Murat C."/>
            <person name="Pangilinan J.L."/>
            <person name="Park R."/>
            <person name="Pearson M."/>
            <person name="Quesneville H."/>
            <person name="Rouhier N."/>
            <person name="Sakthikumar S."/>
            <person name="Salamov A.A."/>
            <person name="Schmutz J."/>
            <person name="Selles B."/>
            <person name="Shapiro H."/>
            <person name="Tanguay P."/>
            <person name="Tuskan G.A."/>
            <person name="Henrissat B."/>
            <person name="Van de Peer Y."/>
            <person name="Rouze P."/>
            <person name="Ellis J.G."/>
            <person name="Dodds P.N."/>
            <person name="Schein J.E."/>
            <person name="Zhong S."/>
            <person name="Hamelin R.C."/>
            <person name="Grigoriev I.V."/>
            <person name="Szabo L.J."/>
            <person name="Martin F."/>
        </authorList>
    </citation>
    <scope>NUCLEOTIDE SEQUENCE [LARGE SCALE GENOMIC DNA]</scope>
    <source>
        <strain evidence="3">98AG31 / pathotype 3-4-7</strain>
    </source>
</reference>
<dbReference type="OrthoDB" id="2436145at2759"/>
<proteinExistence type="predicted"/>
<sequence length="904" mass="101182">MALVIKYVNQAREHPTWDSPEDQQKRLQKMGNYDSTSDQLMKLKFKRVIEKLWELGKSSPKDHPPAKSSTNPAKGVKRRMVSNPTSDPNVAVAQEPKPPPKRQHNVASTSTAILILSDNEILAEDNEVVFIKSNINTASQKKNKKKKRRRNKIERHPRGQALKCHCGSAPVTLHGGRFERAEAHWLTDKCAKTTAQLRSNKLLSSFFVKDPALQPVNRNIIEAACPGLTDKTWPRPKSERTIAEFMDSTCTIYRGNVQHKILKELFGDDLGENDLTESQKAKLVTELDARSTWEVKRHGERNAIYSTSCKRTVNHHKKDPLQPCDSCLELKDLSSLRRALNHKYAKGDNKKFTPNYLLVIDKYNTIVNECKEVKILGKSLESSRNGDFGDFLDHLVIMARRGIFENRQAVKGMIMGCAIRAEREEAGKSLRGMRIDTHLNDCLTTLGAMSKSALKLLTENFVGKTLRCQRMDRARSKTEIEDGMVQGNFDRAAAILTELGYSGPVAVGSDQTVCVQTLRHHRGFIVGAQGGDIPFDNPDELQKMLEKIKKQNNLCSKIRAYTIQVPLPNIPTLVVALLASASDEGADEISVLHDNMIRMSQASGINVLSIGADGAANEIAAQVKLNQMTIPLFGNPPRPVVTLQDPKHARKTVSEKNKCFKIFSNLAESFLALIISHRDYYPDFPFCPWKHGTEACEHIFGWMRVISPNFSVLDARLMMPKIMAVVKSIMSGRMKIAPSEHVHAGYQYDLRESDINNLDHLRNFPSNSEITSDLTTAKKRAVSMAEFCGMVSSELEDLDHDIEDIVSSTVDKVQEDYLDISTSASKDYEVRYGYEFGEFPENEAFEAAARLTKEQNALAVMLDQVPETLEDEVVQNAAMSISNLLNSSDEPEQPNAPASPKNLT</sequence>
<dbReference type="VEuPathDB" id="FungiDB:MELLADRAFT_85034"/>
<dbReference type="HOGENOM" id="CLU_009065_0_1_1"/>
<dbReference type="KEGG" id="mlr:MELLADRAFT_85034"/>
<dbReference type="AlphaFoldDB" id="F4RH33"/>
<feature type="region of interest" description="Disordered" evidence="1">
    <location>
        <begin position="882"/>
        <end position="904"/>
    </location>
</feature>
<feature type="region of interest" description="Disordered" evidence="1">
    <location>
        <begin position="13"/>
        <end position="36"/>
    </location>
</feature>
<feature type="region of interest" description="Disordered" evidence="1">
    <location>
        <begin position="56"/>
        <end position="106"/>
    </location>
</feature>
<organism evidence="3">
    <name type="scientific">Melampsora larici-populina (strain 98AG31 / pathotype 3-4-7)</name>
    <name type="common">Poplar leaf rust fungus</name>
    <dbReference type="NCBI Taxonomy" id="747676"/>
    <lineage>
        <taxon>Eukaryota</taxon>
        <taxon>Fungi</taxon>
        <taxon>Dikarya</taxon>
        <taxon>Basidiomycota</taxon>
        <taxon>Pucciniomycotina</taxon>
        <taxon>Pucciniomycetes</taxon>
        <taxon>Pucciniales</taxon>
        <taxon>Melampsoraceae</taxon>
        <taxon>Melampsora</taxon>
    </lineage>
</organism>
<protein>
    <submittedName>
        <fullName evidence="2">Uncharacterized protein</fullName>
    </submittedName>
</protein>
<dbReference type="RefSeq" id="XP_007408430.1">
    <property type="nucleotide sequence ID" value="XM_007408368.1"/>
</dbReference>
<gene>
    <name evidence="2" type="ORF">MELLADRAFT_85034</name>
</gene>
<dbReference type="eggNOG" id="ENOG502QUPU">
    <property type="taxonomic scope" value="Eukaryota"/>
</dbReference>
<dbReference type="Proteomes" id="UP000001072">
    <property type="component" value="Unassembled WGS sequence"/>
</dbReference>
<keyword evidence="3" id="KW-1185">Reference proteome</keyword>
<dbReference type="GeneID" id="18933699"/>
<evidence type="ECO:0000313" key="3">
    <source>
        <dbReference type="Proteomes" id="UP000001072"/>
    </source>
</evidence>
<feature type="compositionally biased region" description="Basic and acidic residues" evidence="1">
    <location>
        <begin position="56"/>
        <end position="65"/>
    </location>
</feature>
<evidence type="ECO:0000313" key="2">
    <source>
        <dbReference type="EMBL" id="EGG08232.1"/>
    </source>
</evidence>
<name>F4RH33_MELLP</name>